<keyword evidence="12" id="KW-1185">Reference proteome</keyword>
<dbReference type="PANTHER" id="PTHR11384">
    <property type="entry name" value="ATP-BINDING CASSETTE, SUB-FAMILY D MEMBER"/>
    <property type="match status" value="1"/>
</dbReference>
<dbReference type="InterPro" id="IPR003593">
    <property type="entry name" value="AAA+_ATPase"/>
</dbReference>
<dbReference type="PANTHER" id="PTHR11384:SF59">
    <property type="entry name" value="LYSOSOMAL COBALAMIN TRANSPORTER ABCD4"/>
    <property type="match status" value="1"/>
</dbReference>
<dbReference type="Gene3D" id="1.20.1560.10">
    <property type="entry name" value="ABC transporter type 1, transmembrane domain"/>
    <property type="match status" value="1"/>
</dbReference>
<evidence type="ECO:0000256" key="3">
    <source>
        <dbReference type="ARBA" id="ARBA00022692"/>
    </source>
</evidence>
<reference evidence="11 12" key="1">
    <citation type="submission" date="2022-06" db="EMBL/GenBank/DDBJ databases">
        <title>Mycolicibacterium sp. CAU 1645 isolated from seawater.</title>
        <authorList>
            <person name="Kim W."/>
        </authorList>
    </citation>
    <scope>NUCLEOTIDE SEQUENCE [LARGE SCALE GENOMIC DNA]</scope>
    <source>
        <strain evidence="11 12">CAU 1645</strain>
    </source>
</reference>
<dbReference type="SUPFAM" id="SSF90123">
    <property type="entry name" value="ABC transporter transmembrane region"/>
    <property type="match status" value="1"/>
</dbReference>
<accession>A0ABT1M7M6</accession>
<dbReference type="EMBL" id="JANDBD010000010">
    <property type="protein sequence ID" value="MCP9275179.1"/>
    <property type="molecule type" value="Genomic_DNA"/>
</dbReference>
<dbReference type="CDD" id="cd03223">
    <property type="entry name" value="ABCD_peroxisomal_ALDP"/>
    <property type="match status" value="1"/>
</dbReference>
<evidence type="ECO:0000256" key="1">
    <source>
        <dbReference type="ARBA" id="ARBA00004651"/>
    </source>
</evidence>
<evidence type="ECO:0000256" key="5">
    <source>
        <dbReference type="ARBA" id="ARBA00022840"/>
    </source>
</evidence>
<name>A0ABT1M7M6_9MYCO</name>
<dbReference type="GO" id="GO:0005524">
    <property type="term" value="F:ATP binding"/>
    <property type="evidence" value="ECO:0007669"/>
    <property type="project" value="UniProtKB-KW"/>
</dbReference>
<dbReference type="InterPro" id="IPR027417">
    <property type="entry name" value="P-loop_NTPase"/>
</dbReference>
<dbReference type="InterPro" id="IPR050835">
    <property type="entry name" value="ABC_transporter_sub-D"/>
</dbReference>
<evidence type="ECO:0000313" key="11">
    <source>
        <dbReference type="EMBL" id="MCP9275179.1"/>
    </source>
</evidence>
<keyword evidence="4" id="KW-0547">Nucleotide-binding</keyword>
<dbReference type="PROSITE" id="PS50929">
    <property type="entry name" value="ABC_TM1F"/>
    <property type="match status" value="1"/>
</dbReference>
<feature type="transmembrane region" description="Helical" evidence="8">
    <location>
        <begin position="213"/>
        <end position="236"/>
    </location>
</feature>
<dbReference type="Pfam" id="PF00005">
    <property type="entry name" value="ABC_tran"/>
    <property type="match status" value="1"/>
</dbReference>
<keyword evidence="7 8" id="KW-0472">Membrane</keyword>
<comment type="caution">
    <text evidence="11">The sequence shown here is derived from an EMBL/GenBank/DDBJ whole genome shotgun (WGS) entry which is preliminary data.</text>
</comment>
<dbReference type="PROSITE" id="PS50893">
    <property type="entry name" value="ABC_TRANSPORTER_2"/>
    <property type="match status" value="1"/>
</dbReference>
<evidence type="ECO:0000256" key="8">
    <source>
        <dbReference type="SAM" id="Phobius"/>
    </source>
</evidence>
<evidence type="ECO:0000259" key="10">
    <source>
        <dbReference type="PROSITE" id="PS50929"/>
    </source>
</evidence>
<feature type="transmembrane region" description="Helical" evidence="8">
    <location>
        <begin position="65"/>
        <end position="91"/>
    </location>
</feature>
<evidence type="ECO:0000259" key="9">
    <source>
        <dbReference type="PROSITE" id="PS50893"/>
    </source>
</evidence>
<evidence type="ECO:0000256" key="2">
    <source>
        <dbReference type="ARBA" id="ARBA00022448"/>
    </source>
</evidence>
<evidence type="ECO:0000256" key="7">
    <source>
        <dbReference type="ARBA" id="ARBA00023136"/>
    </source>
</evidence>
<gene>
    <name evidence="11" type="ORF">NM203_23585</name>
</gene>
<feature type="transmembrane region" description="Helical" evidence="8">
    <location>
        <begin position="22"/>
        <end position="44"/>
    </location>
</feature>
<keyword evidence="2" id="KW-0813">Transport</keyword>
<sequence>MDTEGFSSSIDWGREIVGSTQWVLTAFLLAAVGLLVVLAVLGRYTEWGRQFQRITGAYFTGRGSWPVWLMLATLLLSAVIAVRISVLLSYYANDLFSALQVAFEGSGRSDETVIDSGIDAFWLSMVIFAVLATLSAVRFLADLYLTQRFVLRWRVWLTERVVDDWLDGHAYFRGQLAAHPIDNPDQRIQQDVDIVTAVTGEPNTPAHGSSAMLVFGAVEALLSVVSFGAILWTLSGPLTVLDVTLPRALFWIVIFYVLAATIIAFWIGRPLIRLSFLNEMFNASFRYAMIRLKDSASAVGLYGGEDIERHQLRDKLSEVVSNYRQWLRRMMLFLGWNLSVSQAINPLPYLVQAQRLFAGQISFGDLMQSATAFQAIHDALSFFRNAYDQFASYRAALIRLDGLRDTIQRAKAVGGLTPGHSPDDAVRATAVDVRTPEGRTLVRSLDLHLAPGESLVIRGRSGVGKTVLLESLAGLWPYATGDVQLPGDGRGSMFLPQLPYLPLGDLRAAASYPRPHGAVGDEAIQRALVTVALGHLVIRIKEVRDWAKLLSIGEQQRLAFARILLSRPKAVFLDESTSALDEGLELMLYQVIKAELPESVLVSVSHRDTVEQHHDHQLELLGDGAWRLDRLTANR</sequence>
<keyword evidence="3 8" id="KW-0812">Transmembrane</keyword>
<feature type="transmembrane region" description="Helical" evidence="8">
    <location>
        <begin position="120"/>
        <end position="145"/>
    </location>
</feature>
<evidence type="ECO:0000256" key="6">
    <source>
        <dbReference type="ARBA" id="ARBA00022989"/>
    </source>
</evidence>
<evidence type="ECO:0000256" key="4">
    <source>
        <dbReference type="ARBA" id="ARBA00022741"/>
    </source>
</evidence>
<feature type="transmembrane region" description="Helical" evidence="8">
    <location>
        <begin position="248"/>
        <end position="267"/>
    </location>
</feature>
<dbReference type="Proteomes" id="UP001651690">
    <property type="component" value="Unassembled WGS sequence"/>
</dbReference>
<feature type="domain" description="ABC transmembrane type-1" evidence="10">
    <location>
        <begin position="68"/>
        <end position="392"/>
    </location>
</feature>
<dbReference type="InterPro" id="IPR036640">
    <property type="entry name" value="ABC1_TM_sf"/>
</dbReference>
<evidence type="ECO:0000313" key="12">
    <source>
        <dbReference type="Proteomes" id="UP001651690"/>
    </source>
</evidence>
<dbReference type="SUPFAM" id="SSF52540">
    <property type="entry name" value="P-loop containing nucleoside triphosphate hydrolases"/>
    <property type="match status" value="1"/>
</dbReference>
<feature type="domain" description="ABC transporter" evidence="9">
    <location>
        <begin position="426"/>
        <end position="635"/>
    </location>
</feature>
<protein>
    <submittedName>
        <fullName evidence="11">ABC transporter ATP-binding protein/permease</fullName>
    </submittedName>
</protein>
<dbReference type="InterPro" id="IPR011527">
    <property type="entry name" value="ABC1_TM_dom"/>
</dbReference>
<comment type="subcellular location">
    <subcellularLocation>
        <location evidence="1">Cell membrane</location>
        <topology evidence="1">Multi-pass membrane protein</topology>
    </subcellularLocation>
</comment>
<keyword evidence="5 11" id="KW-0067">ATP-binding</keyword>
<proteinExistence type="predicted"/>
<dbReference type="SMART" id="SM00382">
    <property type="entry name" value="AAA"/>
    <property type="match status" value="1"/>
</dbReference>
<dbReference type="InterPro" id="IPR003439">
    <property type="entry name" value="ABC_transporter-like_ATP-bd"/>
</dbReference>
<dbReference type="RefSeq" id="WP_255062937.1">
    <property type="nucleotide sequence ID" value="NZ_JANDBD010000010.1"/>
</dbReference>
<keyword evidence="6 8" id="KW-1133">Transmembrane helix</keyword>
<dbReference type="Pfam" id="PF06472">
    <property type="entry name" value="ABC_membrane_2"/>
    <property type="match status" value="1"/>
</dbReference>
<dbReference type="Gene3D" id="3.40.50.300">
    <property type="entry name" value="P-loop containing nucleotide triphosphate hydrolases"/>
    <property type="match status" value="1"/>
</dbReference>
<organism evidence="11 12">
    <name type="scientific">Mycolicibacterium arenosum</name>
    <dbReference type="NCBI Taxonomy" id="2952157"/>
    <lineage>
        <taxon>Bacteria</taxon>
        <taxon>Bacillati</taxon>
        <taxon>Actinomycetota</taxon>
        <taxon>Actinomycetes</taxon>
        <taxon>Mycobacteriales</taxon>
        <taxon>Mycobacteriaceae</taxon>
        <taxon>Mycolicibacterium</taxon>
    </lineage>
</organism>